<dbReference type="Pfam" id="PF00177">
    <property type="entry name" value="Ribosomal_S7"/>
    <property type="match status" value="1"/>
</dbReference>
<dbReference type="GO" id="GO:0003735">
    <property type="term" value="F:structural constituent of ribosome"/>
    <property type="evidence" value="ECO:0007669"/>
    <property type="project" value="InterPro"/>
</dbReference>
<evidence type="ECO:0000313" key="6">
    <source>
        <dbReference type="Proteomes" id="UP000292362"/>
    </source>
</evidence>
<dbReference type="InterPro" id="IPR023798">
    <property type="entry name" value="Ribosomal_uS7_dom"/>
</dbReference>
<dbReference type="EMBL" id="PITJ01000461">
    <property type="protein sequence ID" value="TBU02526.1"/>
    <property type="molecule type" value="Genomic_DNA"/>
</dbReference>
<dbReference type="PIRSF" id="PIRSF002122">
    <property type="entry name" value="RPS7p_RPS7a_RPS5e_RPS7o"/>
    <property type="match status" value="1"/>
</dbReference>
<proteinExistence type="inferred from homology"/>
<evidence type="ECO:0000313" key="5">
    <source>
        <dbReference type="EMBL" id="TBU02526.1"/>
    </source>
</evidence>
<evidence type="ECO:0000259" key="4">
    <source>
        <dbReference type="Pfam" id="PF00177"/>
    </source>
</evidence>
<dbReference type="SUPFAM" id="SSF47973">
    <property type="entry name" value="Ribosomal protein S7"/>
    <property type="match status" value="1"/>
</dbReference>
<dbReference type="InterPro" id="IPR005716">
    <property type="entry name" value="Ribosomal_uS7_euk/arc"/>
</dbReference>
<reference evidence="5 6" key="1">
    <citation type="submission" date="2017-12" db="EMBL/GenBank/DDBJ databases">
        <authorList>
            <person name="Pombert J.-F."/>
            <person name="Haag K.L."/>
            <person name="Ebert D."/>
        </authorList>
    </citation>
    <scope>NUCLEOTIDE SEQUENCE [LARGE SCALE GENOMIC DNA]</scope>
    <source>
        <strain evidence="5">FI-OER-3-3</strain>
    </source>
</reference>
<evidence type="ECO:0000256" key="3">
    <source>
        <dbReference type="ARBA" id="ARBA00023274"/>
    </source>
</evidence>
<dbReference type="GO" id="GO:0015935">
    <property type="term" value="C:small ribosomal subunit"/>
    <property type="evidence" value="ECO:0007669"/>
    <property type="project" value="InterPro"/>
</dbReference>
<keyword evidence="3" id="KW-0687">Ribonucleoprotein</keyword>
<evidence type="ECO:0000256" key="2">
    <source>
        <dbReference type="ARBA" id="ARBA00022980"/>
    </source>
</evidence>
<dbReference type="VEuPathDB" id="MicrosporidiaDB:CWI37_0461p0010"/>
<comment type="similarity">
    <text evidence="1">Belongs to the universal ribosomal protein uS7 family.</text>
</comment>
<gene>
    <name evidence="5" type="ORF">CWI37_0461p0010</name>
</gene>
<evidence type="ECO:0000256" key="1">
    <source>
        <dbReference type="ARBA" id="ARBA00007151"/>
    </source>
</evidence>
<dbReference type="InterPro" id="IPR036823">
    <property type="entry name" value="Ribosomal_uS7_dom_sf"/>
</dbReference>
<comment type="caution">
    <text evidence="5">The sequence shown here is derived from an EMBL/GenBank/DDBJ whole genome shotgun (WGS) entry which is preliminary data.</text>
</comment>
<dbReference type="InterPro" id="IPR000235">
    <property type="entry name" value="Ribosomal_uS7"/>
</dbReference>
<dbReference type="PANTHER" id="PTHR11205">
    <property type="entry name" value="RIBOSOMAL PROTEIN S7"/>
    <property type="match status" value="1"/>
</dbReference>
<organism evidence="5 6">
    <name type="scientific">Hamiltosporidium tvaerminnensis</name>
    <dbReference type="NCBI Taxonomy" id="1176355"/>
    <lineage>
        <taxon>Eukaryota</taxon>
        <taxon>Fungi</taxon>
        <taxon>Fungi incertae sedis</taxon>
        <taxon>Microsporidia</taxon>
        <taxon>Dubosqiidae</taxon>
        <taxon>Hamiltosporidium</taxon>
    </lineage>
</organism>
<dbReference type="Gene3D" id="1.10.455.10">
    <property type="entry name" value="Ribosomal protein S7 domain"/>
    <property type="match status" value="1"/>
</dbReference>
<dbReference type="Proteomes" id="UP000292362">
    <property type="component" value="Unassembled WGS sequence"/>
</dbReference>
<protein>
    <submittedName>
        <fullName evidence="5">Ribosomal protein S7</fullName>
    </submittedName>
</protein>
<name>A0A4Q9L5M1_9MICR</name>
<accession>A0A4Q9L5M1</accession>
<feature type="domain" description="Small ribosomal subunit protein uS7" evidence="4">
    <location>
        <begin position="38"/>
        <end position="193"/>
    </location>
</feature>
<dbReference type="NCBIfam" id="TIGR01028">
    <property type="entry name" value="uS7_euk_arch"/>
    <property type="match status" value="1"/>
</dbReference>
<sequence length="193" mass="21323">MADSFTELKLFDRYSFSDVTCRDISLAPYINVSPITSVPHTSNRYSSQHFGKSKIHITERLACALMRKGRNNGKKRLAMKALEGAFSIISVSTNKNPMQILVDALINCGPREDSARIGRGGAMKRTSVDISPLRRLNLAIFLITKGIRTSAMKSVKTLSEVIADELISASKGAQSSYGVKKRDEIERIAKSNR</sequence>
<dbReference type="AlphaFoldDB" id="A0A4Q9L5M1"/>
<dbReference type="GO" id="GO:0006412">
    <property type="term" value="P:translation"/>
    <property type="evidence" value="ECO:0007669"/>
    <property type="project" value="InterPro"/>
</dbReference>
<keyword evidence="2 5" id="KW-0689">Ribosomal protein</keyword>
<dbReference type="CDD" id="cd14867">
    <property type="entry name" value="uS7_Eukaryote"/>
    <property type="match status" value="1"/>
</dbReference>